<feature type="binding site" description="proximal binding residue" evidence="4">
    <location>
        <position position="355"/>
    </location>
    <ligand>
        <name>heme b</name>
        <dbReference type="ChEBI" id="CHEBI:60344"/>
    </ligand>
    <ligandPart>
        <name>Fe</name>
        <dbReference type="ChEBI" id="CHEBI:18248"/>
    </ligandPart>
</feature>
<proteinExistence type="inferred from homology"/>
<dbReference type="GO" id="GO:0046872">
    <property type="term" value="F:metal ion binding"/>
    <property type="evidence" value="ECO:0007669"/>
    <property type="project" value="UniProtKB-UniRule"/>
</dbReference>
<reference evidence="7" key="1">
    <citation type="submission" date="2017-02" db="EMBL/GenBank/DDBJ databases">
        <authorList>
            <person name="Tafer H."/>
            <person name="Lopandic K."/>
        </authorList>
    </citation>
    <scope>NUCLEOTIDE SEQUENCE [LARGE SCALE GENOMIC DNA]</scope>
    <source>
        <strain evidence="7">CBS 366.77</strain>
    </source>
</reference>
<evidence type="ECO:0000313" key="7">
    <source>
        <dbReference type="Proteomes" id="UP000266188"/>
    </source>
</evidence>
<evidence type="ECO:0000256" key="4">
    <source>
        <dbReference type="PIRSR" id="PIRSR600898-1"/>
    </source>
</evidence>
<dbReference type="GO" id="GO:0020037">
    <property type="term" value="F:heme binding"/>
    <property type="evidence" value="ECO:0007669"/>
    <property type="project" value="UniProtKB-UniRule"/>
</dbReference>
<dbReference type="PANTHER" id="PTHR28657:SF10">
    <property type="entry name" value="INDOLEAMINE 2,3-DIOXYGENASE"/>
    <property type="match status" value="1"/>
</dbReference>
<keyword evidence="7" id="KW-1185">Reference proteome</keyword>
<sequence length="428" mass="47129">MPHSQESILIRYAVSVKHGFLPGSAPLQKLEDPYYEPWEQIASNLPKYIQTESIKQVVDSLPILSTSNLHSEEEWRRAYVVLAYLTHAYIWGGEQPKEKLPPCISSPFLEVSAHLELPPCATYAAVCLWNYSFNSTATDLAEPDNLTVNTSFTGTKDEEWFFMVSISIEEIGAKLIPLMLNTFDAVDSNDSQRVSSLLSKVADGINDVTHVLGRMIEKCAPAVFFHQVRPFLAGSKNMAAAGLPNGVFYDRGDGFGEWHQYFGGSNAQSSLIQAFDIFLGVEHSATGDSASQASAKTGYLHSMRYYMPGPHHRFLDFLTKISNLRPYVMAHSPNSAVRTAYNAAVEALTSLRDKHMQLVARYILLAAKVQPGNSTNGRVNLATATTKIKENDASADNAQYHGTGGTKLMPFLKQTRDATRAAAGVVDQ</sequence>
<keyword evidence="5" id="KW-0560">Oxidoreductase</keyword>
<dbReference type="InterPro" id="IPR000898">
    <property type="entry name" value="Indolamine_dOase"/>
</dbReference>
<evidence type="ECO:0000256" key="2">
    <source>
        <dbReference type="ARBA" id="ARBA00022723"/>
    </source>
</evidence>
<dbReference type="Proteomes" id="UP000266188">
    <property type="component" value="Unassembled WGS sequence"/>
</dbReference>
<keyword evidence="3 4" id="KW-0408">Iron</keyword>
<protein>
    <recommendedName>
        <fullName evidence="5">Indoleamine 2,3-dioxygenase</fullName>
        <ecNumber evidence="5">1.13.11.52</ecNumber>
    </recommendedName>
</protein>
<dbReference type="PROSITE" id="PS00876">
    <property type="entry name" value="IDO_1"/>
    <property type="match status" value="1"/>
</dbReference>
<name>A0A3A2ZBZ2_9EURO</name>
<dbReference type="PANTHER" id="PTHR28657">
    <property type="entry name" value="INDOLEAMINE 2,3-DIOXYGENASE"/>
    <property type="match status" value="1"/>
</dbReference>
<dbReference type="InterPro" id="IPR037217">
    <property type="entry name" value="Trp/Indoleamine_2_3_dOase-like"/>
</dbReference>
<dbReference type="GO" id="GO:0034354">
    <property type="term" value="P:'de novo' NAD+ biosynthetic process from L-tryptophan"/>
    <property type="evidence" value="ECO:0007669"/>
    <property type="project" value="TreeGrafter"/>
</dbReference>
<comment type="similarity">
    <text evidence="1 5">Belongs to the indoleamine 2,3-dioxygenase family.</text>
</comment>
<dbReference type="Pfam" id="PF01231">
    <property type="entry name" value="IDO"/>
    <property type="match status" value="1"/>
</dbReference>
<accession>A0A3A2ZBZ2</accession>
<dbReference type="EC" id="1.13.11.52" evidence="5"/>
<dbReference type="STRING" id="2070753.A0A3A2ZBZ2"/>
<evidence type="ECO:0000256" key="3">
    <source>
        <dbReference type="ARBA" id="ARBA00023004"/>
    </source>
</evidence>
<evidence type="ECO:0000256" key="1">
    <source>
        <dbReference type="ARBA" id="ARBA00007119"/>
    </source>
</evidence>
<organism evidence="6 7">
    <name type="scientific">Aspergillus sclerotialis</name>
    <dbReference type="NCBI Taxonomy" id="2070753"/>
    <lineage>
        <taxon>Eukaryota</taxon>
        <taxon>Fungi</taxon>
        <taxon>Dikarya</taxon>
        <taxon>Ascomycota</taxon>
        <taxon>Pezizomycotina</taxon>
        <taxon>Eurotiomycetes</taxon>
        <taxon>Eurotiomycetidae</taxon>
        <taxon>Eurotiales</taxon>
        <taxon>Aspergillaceae</taxon>
        <taxon>Aspergillus</taxon>
        <taxon>Aspergillus subgen. Polypaecilum</taxon>
    </lineage>
</organism>
<evidence type="ECO:0000256" key="5">
    <source>
        <dbReference type="RuleBase" id="RU369119"/>
    </source>
</evidence>
<comment type="caution">
    <text evidence="6">The sequence shown here is derived from an EMBL/GenBank/DDBJ whole genome shotgun (WGS) entry which is preliminary data.</text>
</comment>
<gene>
    <name evidence="6" type="ORF">PHISCL_07039</name>
</gene>
<keyword evidence="2 4" id="KW-0479">Metal-binding</keyword>
<comment type="catalytic activity">
    <reaction evidence="5">
        <text>L-tryptophan + O2 = N-formyl-L-kynurenine</text>
        <dbReference type="Rhea" id="RHEA:24536"/>
        <dbReference type="ChEBI" id="CHEBI:15379"/>
        <dbReference type="ChEBI" id="CHEBI:57912"/>
        <dbReference type="ChEBI" id="CHEBI:58629"/>
    </reaction>
</comment>
<keyword evidence="4 5" id="KW-0349">Heme</keyword>
<dbReference type="SUPFAM" id="SSF140959">
    <property type="entry name" value="Indolic compounds 2,3-dioxygenase-like"/>
    <property type="match status" value="1"/>
</dbReference>
<dbReference type="GO" id="GO:0033754">
    <property type="term" value="F:indoleamine 2,3-dioxygenase activity"/>
    <property type="evidence" value="ECO:0007669"/>
    <property type="project" value="UniProtKB-EC"/>
</dbReference>
<keyword evidence="5 6" id="KW-0223">Dioxygenase</keyword>
<dbReference type="Gene3D" id="1.20.58.480">
    <property type="match status" value="1"/>
</dbReference>
<evidence type="ECO:0000313" key="6">
    <source>
        <dbReference type="EMBL" id="RJE20628.1"/>
    </source>
</evidence>
<dbReference type="FunFam" id="1.20.58.480:FF:000004">
    <property type="entry name" value="Indoleamine 2,3-dioxygenase subfamily"/>
    <property type="match status" value="1"/>
</dbReference>
<dbReference type="GO" id="GO:0019441">
    <property type="term" value="P:L-tryptophan catabolic process to kynurenine"/>
    <property type="evidence" value="ECO:0007669"/>
    <property type="project" value="UniProtKB-UniRule"/>
</dbReference>
<dbReference type="OrthoDB" id="540174at2759"/>
<dbReference type="AlphaFoldDB" id="A0A3A2ZBZ2"/>
<comment type="function">
    <text evidence="5">Produces N-formyl-kynurenine through the oxidation of tryptophan.</text>
</comment>
<dbReference type="GO" id="GO:0005737">
    <property type="term" value="C:cytoplasm"/>
    <property type="evidence" value="ECO:0007669"/>
    <property type="project" value="TreeGrafter"/>
</dbReference>
<dbReference type="EMBL" id="MVGC01000290">
    <property type="protein sequence ID" value="RJE20628.1"/>
    <property type="molecule type" value="Genomic_DNA"/>
</dbReference>